<feature type="domain" description="UvrD-like helicase C-terminal" evidence="1">
    <location>
        <begin position="168"/>
        <end position="210"/>
    </location>
</feature>
<organism evidence="2 3">
    <name type="scientific">Moritella viscosa</name>
    <dbReference type="NCBI Taxonomy" id="80854"/>
    <lineage>
        <taxon>Bacteria</taxon>
        <taxon>Pseudomonadati</taxon>
        <taxon>Pseudomonadota</taxon>
        <taxon>Gammaproteobacteria</taxon>
        <taxon>Alteromonadales</taxon>
        <taxon>Moritellaceae</taxon>
        <taxon>Moritella</taxon>
    </lineage>
</organism>
<gene>
    <name evidence="2" type="ORF">NVI5450_4771</name>
</gene>
<dbReference type="SUPFAM" id="SSF52540">
    <property type="entry name" value="P-loop containing nucleoside triphosphate hydrolases"/>
    <property type="match status" value="1"/>
</dbReference>
<sequence length="224" mass="25685">MTITQDILINKDWVDCIELLLRGGIASGKWNIFGEFELQNLYSIFKHEDLLRDLKYRTNEVTSFNLTLNCRNLKEVSSLNFSLSGLTNPYSKYLRTNKPISASKYYFYSSEKDLLKKLREQINTLLNSGFKPNDILSKVSESKSIANRYLNDLSTTAFSFSESEVQFTSIHKFKGLEAPIIILADFDEIETNTSKNLLYIGASRATESVIYLFNAQIKSYTLKC</sequence>
<dbReference type="Proteomes" id="UP000183794">
    <property type="component" value="Unassembled WGS sequence"/>
</dbReference>
<dbReference type="Pfam" id="PF13538">
    <property type="entry name" value="UvrD_C_2"/>
    <property type="match status" value="1"/>
</dbReference>
<dbReference type="InterPro" id="IPR027785">
    <property type="entry name" value="UvrD-like_helicase_C"/>
</dbReference>
<accession>A0A1L0CDH6</accession>
<dbReference type="InterPro" id="IPR027417">
    <property type="entry name" value="P-loop_NTPase"/>
</dbReference>
<dbReference type="AlphaFoldDB" id="A0A1L0CDH6"/>
<dbReference type="OrthoDB" id="7066673at2"/>
<reference evidence="2 3" key="1">
    <citation type="submission" date="2016-11" db="EMBL/GenBank/DDBJ databases">
        <authorList>
            <person name="Jaros S."/>
            <person name="Januszkiewicz K."/>
            <person name="Wedrychowicz H."/>
        </authorList>
    </citation>
    <scope>NUCLEOTIDE SEQUENCE [LARGE SCALE GENOMIC DNA]</scope>
    <source>
        <strain evidence="2">NVI 5450</strain>
    </source>
</reference>
<evidence type="ECO:0000313" key="2">
    <source>
        <dbReference type="EMBL" id="SGZ19487.1"/>
    </source>
</evidence>
<dbReference type="Gene3D" id="3.40.50.300">
    <property type="entry name" value="P-loop containing nucleotide triphosphate hydrolases"/>
    <property type="match status" value="1"/>
</dbReference>
<evidence type="ECO:0000259" key="1">
    <source>
        <dbReference type="Pfam" id="PF13538"/>
    </source>
</evidence>
<proteinExistence type="predicted"/>
<protein>
    <submittedName>
        <fullName evidence="2">NERD and DEXDc domain protein</fullName>
    </submittedName>
</protein>
<evidence type="ECO:0000313" key="3">
    <source>
        <dbReference type="Proteomes" id="UP000183794"/>
    </source>
</evidence>
<dbReference type="EMBL" id="FPLD01000146">
    <property type="protein sequence ID" value="SGZ19487.1"/>
    <property type="molecule type" value="Genomic_DNA"/>
</dbReference>
<dbReference type="RefSeq" id="WP_075518607.1">
    <property type="nucleotide sequence ID" value="NZ_FPLD01000146.1"/>
</dbReference>
<name>A0A1L0CDH6_9GAMM</name>